<dbReference type="Gene3D" id="2.130.10.10">
    <property type="entry name" value="YVTN repeat-like/Quinoprotein amine dehydrogenase"/>
    <property type="match status" value="1"/>
</dbReference>
<dbReference type="SMART" id="SM00320">
    <property type="entry name" value="WD40"/>
    <property type="match status" value="3"/>
</dbReference>
<gene>
    <name evidence="2" type="ORF">ECU08_1260</name>
</gene>
<dbReference type="VEuPathDB" id="MicrosporidiaDB:ECU08_1260"/>
<reference evidence="2" key="1">
    <citation type="journal article" date="2013" name="Eukaryot. Cell">
        <title>Extremely Reduced Levels of Heterozygosity in the Vertebrate Pathogen Encephalitozoon cuniculi.</title>
        <authorList>
            <person name="Selman M."/>
            <person name="Sak B."/>
            <person name="Kvac M."/>
            <person name="Farinelli L."/>
            <person name="Weiss L.M."/>
            <person name="Corradi N."/>
        </authorList>
    </citation>
    <scope>NUCLEOTIDE SEQUENCE</scope>
</reference>
<protein>
    <submittedName>
        <fullName evidence="2">Chromatin assembly factor 1 p60 subunit</fullName>
    </submittedName>
</protein>
<dbReference type="InterPro" id="IPR045145">
    <property type="entry name" value="PTHR15271"/>
</dbReference>
<sequence>MADLREWYPIEVTTHNLHFHEEASIFTMHGNDKFIATGGGDKDIRLWRVERNVPKGGDFCYTTAINSSMKIKYHSVLSGHHRSVNCVRFDGDLLASCSDGGEVILWIKGRPYVVKRIDGDDAYELAWGNRHLFVGFSSGSILVYQVDLAAGFLDVTSGEDENDSNLGASDAESCHVEEKGHLQGEGISAKLVQRIKCHGDIIQGLAFNHRFGLLTSLSKDRTGKTFLFTDRLTQIEKMEYVDGDRLFSVGRGFFRRPSYSPDGKLLYLPCCRSNSVVVLHYPFRTEHMYATIGPLDSEPLKVICSGDKVLIATKKSLYVFLGEKPLFCVDNITFMAITDGCFFDGACFVSSLDGFLSSLCMGGW</sequence>
<evidence type="ECO:0000313" key="2">
    <source>
        <dbReference type="EMBL" id="AGE95068.1"/>
    </source>
</evidence>
<dbReference type="GO" id="GO:0033186">
    <property type="term" value="C:CAF-1 complex"/>
    <property type="evidence" value="ECO:0007669"/>
    <property type="project" value="TreeGrafter"/>
</dbReference>
<feature type="repeat" description="WD" evidence="1">
    <location>
        <begin position="77"/>
        <end position="106"/>
    </location>
</feature>
<dbReference type="EMBL" id="KC513605">
    <property type="protein sequence ID" value="AGE95068.1"/>
    <property type="molecule type" value="Genomic_DNA"/>
</dbReference>
<dbReference type="VEuPathDB" id="MicrosporidiaDB:AEWD_081260"/>
<dbReference type="GO" id="GO:0005634">
    <property type="term" value="C:nucleus"/>
    <property type="evidence" value="ECO:0007669"/>
    <property type="project" value="TreeGrafter"/>
</dbReference>
<dbReference type="GO" id="GO:0006334">
    <property type="term" value="P:nucleosome assembly"/>
    <property type="evidence" value="ECO:0007669"/>
    <property type="project" value="TreeGrafter"/>
</dbReference>
<proteinExistence type="predicted"/>
<dbReference type="VEuPathDB" id="MicrosporidiaDB:AEWR_081310"/>
<dbReference type="PANTHER" id="PTHR15271">
    <property type="entry name" value="CHROMATIN ASSEMBLY FACTOR 1 SUBUNIT B"/>
    <property type="match status" value="1"/>
</dbReference>
<dbReference type="InterPro" id="IPR001680">
    <property type="entry name" value="WD40_rpt"/>
</dbReference>
<dbReference type="PROSITE" id="PS50082">
    <property type="entry name" value="WD_REPEATS_2"/>
    <property type="match status" value="1"/>
</dbReference>
<dbReference type="InterPro" id="IPR036322">
    <property type="entry name" value="WD40_repeat_dom_sf"/>
</dbReference>
<dbReference type="GO" id="GO:0006335">
    <property type="term" value="P:DNA replication-dependent chromatin assembly"/>
    <property type="evidence" value="ECO:0007669"/>
    <property type="project" value="InterPro"/>
</dbReference>
<dbReference type="VEuPathDB" id="MicrosporidiaDB:AEWQ_081300"/>
<dbReference type="VEuPathDB" id="MicrosporidiaDB:M970_081310"/>
<evidence type="ECO:0000256" key="1">
    <source>
        <dbReference type="PROSITE-ProRule" id="PRU00221"/>
    </source>
</evidence>
<dbReference type="Pfam" id="PF00400">
    <property type="entry name" value="WD40"/>
    <property type="match status" value="2"/>
</dbReference>
<dbReference type="AlphaFoldDB" id="M1K2Q2"/>
<dbReference type="PANTHER" id="PTHR15271:SF4">
    <property type="entry name" value="CHROMATIN ASSEMBLY FACTOR 1 SUBUNIT B"/>
    <property type="match status" value="1"/>
</dbReference>
<dbReference type="SUPFAM" id="SSF50978">
    <property type="entry name" value="WD40 repeat-like"/>
    <property type="match status" value="1"/>
</dbReference>
<accession>M1K2Q2</accession>
<organism evidence="2">
    <name type="scientific">Encephalitozoon cuniculi</name>
    <name type="common">Microsporidian parasite</name>
    <dbReference type="NCBI Taxonomy" id="6035"/>
    <lineage>
        <taxon>Eukaryota</taxon>
        <taxon>Fungi</taxon>
        <taxon>Fungi incertae sedis</taxon>
        <taxon>Microsporidia</taxon>
        <taxon>Unikaryonidae</taxon>
        <taxon>Encephalitozoon</taxon>
    </lineage>
</organism>
<dbReference type="InterPro" id="IPR015943">
    <property type="entry name" value="WD40/YVTN_repeat-like_dom_sf"/>
</dbReference>
<keyword evidence="1" id="KW-0853">WD repeat</keyword>
<name>M1K2Q2_ENCCN</name>